<proteinExistence type="predicted"/>
<evidence type="ECO:0000313" key="3">
    <source>
        <dbReference type="Proteomes" id="UP000499080"/>
    </source>
</evidence>
<dbReference type="Proteomes" id="UP000499080">
    <property type="component" value="Unassembled WGS sequence"/>
</dbReference>
<dbReference type="EMBL" id="BGPR01201517">
    <property type="protein sequence ID" value="GBN19178.1"/>
    <property type="molecule type" value="Genomic_DNA"/>
</dbReference>
<evidence type="ECO:0000313" key="1">
    <source>
        <dbReference type="EMBL" id="GBN19056.1"/>
    </source>
</evidence>
<evidence type="ECO:0000313" key="2">
    <source>
        <dbReference type="EMBL" id="GBN19178.1"/>
    </source>
</evidence>
<keyword evidence="3" id="KW-1185">Reference proteome</keyword>
<sequence>MRTNYTVRRQTGISKRIPNFDAKSHRILPIYHCCVRSAFCSPAVSSIPKNRNFVHVWKRTPLKNSPESEPQLLPSSFRNLISRPNRAPHPSPLLSHYFRRSLTHHLRHFPGKCPTPRTITGDRGRDQ</sequence>
<accession>A0A4Y2LWH9</accession>
<gene>
    <name evidence="1" type="ORF">AVEN_100608_1</name>
    <name evidence="2" type="ORF">AVEN_180900_1</name>
</gene>
<reference evidence="2 3" key="1">
    <citation type="journal article" date="2019" name="Sci. Rep.">
        <title>Orb-weaving spider Araneus ventricosus genome elucidates the spidroin gene catalogue.</title>
        <authorList>
            <person name="Kono N."/>
            <person name="Nakamura H."/>
            <person name="Ohtoshi R."/>
            <person name="Moran D.A.P."/>
            <person name="Shinohara A."/>
            <person name="Yoshida Y."/>
            <person name="Fujiwara M."/>
            <person name="Mori M."/>
            <person name="Tomita M."/>
            <person name="Arakawa K."/>
        </authorList>
    </citation>
    <scope>NUCLEOTIDE SEQUENCE [LARGE SCALE GENOMIC DNA]</scope>
</reference>
<dbReference type="EMBL" id="BGPR01201463">
    <property type="protein sequence ID" value="GBN19056.1"/>
    <property type="molecule type" value="Genomic_DNA"/>
</dbReference>
<dbReference type="AlphaFoldDB" id="A0A4Y2LWH9"/>
<protein>
    <submittedName>
        <fullName evidence="2">Uncharacterized protein</fullName>
    </submittedName>
</protein>
<organism evidence="2 3">
    <name type="scientific">Araneus ventricosus</name>
    <name type="common">Orbweaver spider</name>
    <name type="synonym">Epeira ventricosa</name>
    <dbReference type="NCBI Taxonomy" id="182803"/>
    <lineage>
        <taxon>Eukaryota</taxon>
        <taxon>Metazoa</taxon>
        <taxon>Ecdysozoa</taxon>
        <taxon>Arthropoda</taxon>
        <taxon>Chelicerata</taxon>
        <taxon>Arachnida</taxon>
        <taxon>Araneae</taxon>
        <taxon>Araneomorphae</taxon>
        <taxon>Entelegynae</taxon>
        <taxon>Araneoidea</taxon>
        <taxon>Araneidae</taxon>
        <taxon>Araneus</taxon>
    </lineage>
</organism>
<comment type="caution">
    <text evidence="2">The sequence shown here is derived from an EMBL/GenBank/DDBJ whole genome shotgun (WGS) entry which is preliminary data.</text>
</comment>
<name>A0A4Y2LWH9_ARAVE</name>